<feature type="region of interest" description="Disordered" evidence="1">
    <location>
        <begin position="1"/>
        <end position="26"/>
    </location>
</feature>
<evidence type="ECO:0000313" key="2">
    <source>
        <dbReference type="EMBL" id="TQV69861.1"/>
    </source>
</evidence>
<dbReference type="AlphaFoldDB" id="A0A545SY17"/>
<comment type="caution">
    <text evidence="2">The sequence shown here is derived from an EMBL/GenBank/DDBJ whole genome shotgun (WGS) entry which is preliminary data.</text>
</comment>
<dbReference type="Gene3D" id="1.10.10.10">
    <property type="entry name" value="Winged helix-like DNA-binding domain superfamily/Winged helix DNA-binding domain"/>
    <property type="match status" value="1"/>
</dbReference>
<dbReference type="EMBL" id="VHSG01000026">
    <property type="protein sequence ID" value="TQV69861.1"/>
    <property type="molecule type" value="Genomic_DNA"/>
</dbReference>
<dbReference type="OrthoDB" id="5746767at2"/>
<sequence length="310" mass="34113">MSQKSPAFGPKAVTGGRSLKAVSSPQQSTWRYPSSVIPAERLGAFFDNDEEDEALFAQLQMERKLYRLLNSCDTREAMARQVTGILTHLGFAEYSFVRLDVLQRDEGNQALMPKMILSSHGGEKFESGGMILQATADDPRARHLSMLYHFIASLPANGLENRGGRYMLIISAGDAGCYITHSGTPKKGRYLSICSPEDRAEDIFRQHVANNQQTLDLLVNSIEGVGIKKFPQVFEANKKSTAAKINPRPLRLLNTLAKKDVTLRQAADLLHLSTDTINKHVAAAKTALGTTTIAGTVWKAIKEGLIDERN</sequence>
<dbReference type="GO" id="GO:0006355">
    <property type="term" value="P:regulation of DNA-templated transcription"/>
    <property type="evidence" value="ECO:0007669"/>
    <property type="project" value="InterPro"/>
</dbReference>
<dbReference type="InterPro" id="IPR036388">
    <property type="entry name" value="WH-like_DNA-bd_sf"/>
</dbReference>
<dbReference type="GO" id="GO:0003677">
    <property type="term" value="F:DNA binding"/>
    <property type="evidence" value="ECO:0007669"/>
    <property type="project" value="InterPro"/>
</dbReference>
<reference evidence="2 3" key="1">
    <citation type="submission" date="2019-06" db="EMBL/GenBank/DDBJ databases">
        <title>Whole genome sequence for Cellvibrionaceae sp. R142.</title>
        <authorList>
            <person name="Wang G."/>
        </authorList>
    </citation>
    <scope>NUCLEOTIDE SEQUENCE [LARGE SCALE GENOMIC DNA]</scope>
    <source>
        <strain evidence="2 3">R142</strain>
    </source>
</reference>
<dbReference type="SUPFAM" id="SSF46894">
    <property type="entry name" value="C-terminal effector domain of the bipartite response regulators"/>
    <property type="match status" value="1"/>
</dbReference>
<evidence type="ECO:0000256" key="1">
    <source>
        <dbReference type="SAM" id="MobiDB-lite"/>
    </source>
</evidence>
<protein>
    <submittedName>
        <fullName evidence="2">Uncharacterized protein</fullName>
    </submittedName>
</protein>
<proteinExistence type="predicted"/>
<organism evidence="2 3">
    <name type="scientific">Exilibacterium tricleocarpae</name>
    <dbReference type="NCBI Taxonomy" id="2591008"/>
    <lineage>
        <taxon>Bacteria</taxon>
        <taxon>Pseudomonadati</taxon>
        <taxon>Pseudomonadota</taxon>
        <taxon>Gammaproteobacteria</taxon>
        <taxon>Cellvibrionales</taxon>
        <taxon>Cellvibrionaceae</taxon>
        <taxon>Exilibacterium</taxon>
    </lineage>
</organism>
<dbReference type="Proteomes" id="UP000319732">
    <property type="component" value="Unassembled WGS sequence"/>
</dbReference>
<name>A0A545SY17_9GAMM</name>
<dbReference type="InterPro" id="IPR016032">
    <property type="entry name" value="Sig_transdc_resp-reg_C-effctor"/>
</dbReference>
<gene>
    <name evidence="2" type="ORF">FKG94_22170</name>
</gene>
<evidence type="ECO:0000313" key="3">
    <source>
        <dbReference type="Proteomes" id="UP000319732"/>
    </source>
</evidence>
<dbReference type="RefSeq" id="WP_142929139.1">
    <property type="nucleotide sequence ID" value="NZ_ML660104.1"/>
</dbReference>
<keyword evidence="3" id="KW-1185">Reference proteome</keyword>
<accession>A0A545SY17</accession>